<dbReference type="RefSeq" id="WP_089967975.1">
    <property type="nucleotide sequence ID" value="NZ_FOCQ01000007.1"/>
</dbReference>
<feature type="transmembrane region" description="Helical" evidence="1">
    <location>
        <begin position="12"/>
        <end position="37"/>
    </location>
</feature>
<dbReference type="STRING" id="1173111.SAMN05444955_107145"/>
<evidence type="ECO:0008006" key="4">
    <source>
        <dbReference type="Google" id="ProtNLM"/>
    </source>
</evidence>
<dbReference type="Proteomes" id="UP000199695">
    <property type="component" value="Unassembled WGS sequence"/>
</dbReference>
<gene>
    <name evidence="2" type="ORF">SAMN05444955_107145</name>
</gene>
<keyword evidence="3" id="KW-1185">Reference proteome</keyword>
<name>A0A1H8ESL7_9BACL</name>
<sequence length="206" mass="22124">MGELLQKSARWAIRIGLITAILAIILSLTSTTLLGGLSWTGGLLVLLCIVGIGVGFDMLGIAATAAREQPLHAMAAKKVPGSKEAIGIIRRADQFSNFCNDVIGDISGVISGAASFAVVTSLIATFPYWSTNRELIDVLLVSLISALTVGGKAIGKSISIHYANQIILMAGKFFYFINHKFGFHLFEVKPKKRKRKRGVLRAPRAD</sequence>
<feature type="transmembrane region" description="Helical" evidence="1">
    <location>
        <begin position="135"/>
        <end position="154"/>
    </location>
</feature>
<feature type="transmembrane region" description="Helical" evidence="1">
    <location>
        <begin position="43"/>
        <end position="66"/>
    </location>
</feature>
<evidence type="ECO:0000313" key="2">
    <source>
        <dbReference type="EMBL" id="SEN22366.1"/>
    </source>
</evidence>
<dbReference type="AlphaFoldDB" id="A0A1H8ESL7"/>
<keyword evidence="1" id="KW-1133">Transmembrane helix</keyword>
<dbReference type="OrthoDB" id="2111373at2"/>
<evidence type="ECO:0000256" key="1">
    <source>
        <dbReference type="SAM" id="Phobius"/>
    </source>
</evidence>
<keyword evidence="1" id="KW-0812">Transmembrane</keyword>
<reference evidence="2 3" key="1">
    <citation type="submission" date="2016-10" db="EMBL/GenBank/DDBJ databases">
        <authorList>
            <person name="de Groot N.N."/>
        </authorList>
    </citation>
    <scope>NUCLEOTIDE SEQUENCE [LARGE SCALE GENOMIC DNA]</scope>
    <source>
        <strain evidence="2 3">DSM 46701</strain>
    </source>
</reference>
<protein>
    <recommendedName>
        <fullName evidence="4">CNNM transmembrane domain-containing protein</fullName>
    </recommendedName>
</protein>
<accession>A0A1H8ESL7</accession>
<feature type="transmembrane region" description="Helical" evidence="1">
    <location>
        <begin position="166"/>
        <end position="186"/>
    </location>
</feature>
<evidence type="ECO:0000313" key="3">
    <source>
        <dbReference type="Proteomes" id="UP000199695"/>
    </source>
</evidence>
<proteinExistence type="predicted"/>
<dbReference type="EMBL" id="FOCQ01000007">
    <property type="protein sequence ID" value="SEN22366.1"/>
    <property type="molecule type" value="Genomic_DNA"/>
</dbReference>
<organism evidence="2 3">
    <name type="scientific">Lihuaxuella thermophila</name>
    <dbReference type="NCBI Taxonomy" id="1173111"/>
    <lineage>
        <taxon>Bacteria</taxon>
        <taxon>Bacillati</taxon>
        <taxon>Bacillota</taxon>
        <taxon>Bacilli</taxon>
        <taxon>Bacillales</taxon>
        <taxon>Thermoactinomycetaceae</taxon>
        <taxon>Lihuaxuella</taxon>
    </lineage>
</organism>
<keyword evidence="1" id="KW-0472">Membrane</keyword>